<protein>
    <recommendedName>
        <fullName evidence="4">Ig-like domain repeat protein</fullName>
    </recommendedName>
</protein>
<keyword evidence="3" id="KW-1185">Reference proteome</keyword>
<feature type="compositionally biased region" description="Polar residues" evidence="1">
    <location>
        <begin position="438"/>
        <end position="461"/>
    </location>
</feature>
<evidence type="ECO:0000313" key="2">
    <source>
        <dbReference type="EMBL" id="MBV0903300.1"/>
    </source>
</evidence>
<accession>A0AA41G352</accession>
<dbReference type="AlphaFoldDB" id="A0AA41G352"/>
<gene>
    <name evidence="2" type="ORF">KTS37_16040</name>
</gene>
<name>A0AA41G352_9EURY</name>
<feature type="compositionally biased region" description="Polar residues" evidence="1">
    <location>
        <begin position="420"/>
        <end position="429"/>
    </location>
</feature>
<feature type="region of interest" description="Disordered" evidence="1">
    <location>
        <begin position="394"/>
        <end position="483"/>
    </location>
</feature>
<dbReference type="RefSeq" id="WP_162414039.1">
    <property type="nucleotide sequence ID" value="NZ_JAHQXE010000005.1"/>
</dbReference>
<evidence type="ECO:0000256" key="1">
    <source>
        <dbReference type="SAM" id="MobiDB-lite"/>
    </source>
</evidence>
<dbReference type="Proteomes" id="UP001166304">
    <property type="component" value="Unassembled WGS sequence"/>
</dbReference>
<sequence>MDRLQSLRVGAVVLGLFLVAGAVPASAAPAVLTGSQAQTATPTDTTLAVQGPTGPVSYANPGTVRGTLQTTDGAPVANRQIRLRFENRSRLVTTAANGSFAFEYRPQSTRLGSQPVEVAYVPAQSSPYRGATATFTAEVQQTTPTLTVERSPASVGYGDQLTVRTAVTADGTGVASVPVELRINGTLFKRVLTGTEGTVSTSIRLPADVPAGERSIVAVIPYEDRAIAGRSATVPVTVERRPSTLSADATAENGAVVATGRLATENGRAVRNQPIQVTLDGGAETVVATGRNGTFRARLSTEDVPADTDSATVTARYAAASSNLGTSNASATVPIAGGGAAAPDSADGPLGSVTALVAQLRARLTIPVIAALLTGLGLLVLDITVRRLGLFSDTSAESDASASATTTETTASEPVDESTADATGDSTPSAGEGRADESIQSDVSVVTDISQVSADASTTSEPRGAEPREGSEGAESTDYSGVLGNPYGAVAERSDVTVVSDPAEVSDQAAVTDSNASRSRTVGDRIEAAMADDEFETAITLAYEAIHDELTENWGLRENATHWELVEWCRERDFDESEVDAIETVVEAFDRAAFSVAPAEREHAEIAIESARRVRLDGA</sequence>
<organism evidence="2 3">
    <name type="scientific">Haloarcula salina</name>
    <dbReference type="NCBI Taxonomy" id="1429914"/>
    <lineage>
        <taxon>Archaea</taxon>
        <taxon>Methanobacteriati</taxon>
        <taxon>Methanobacteriota</taxon>
        <taxon>Stenosarchaea group</taxon>
        <taxon>Halobacteria</taxon>
        <taxon>Halobacteriales</taxon>
        <taxon>Haloarculaceae</taxon>
        <taxon>Haloarcula</taxon>
    </lineage>
</organism>
<comment type="caution">
    <text evidence="2">The sequence shown here is derived from an EMBL/GenBank/DDBJ whole genome shotgun (WGS) entry which is preliminary data.</text>
</comment>
<feature type="compositionally biased region" description="Low complexity" evidence="1">
    <location>
        <begin position="394"/>
        <end position="413"/>
    </location>
</feature>
<evidence type="ECO:0000313" key="3">
    <source>
        <dbReference type="Proteomes" id="UP001166304"/>
    </source>
</evidence>
<dbReference type="EMBL" id="JAHQXE010000005">
    <property type="protein sequence ID" value="MBV0903300.1"/>
    <property type="molecule type" value="Genomic_DNA"/>
</dbReference>
<feature type="compositionally biased region" description="Polar residues" evidence="1">
    <location>
        <begin position="33"/>
        <end position="48"/>
    </location>
</feature>
<reference evidence="2" key="1">
    <citation type="submission" date="2021-06" db="EMBL/GenBank/DDBJ databases">
        <title>New haloarchaea isolates fom saline soil.</title>
        <authorList>
            <person name="Duran-Viseras A."/>
            <person name="Sanchez-Porro C.S."/>
            <person name="Ventosa A."/>
        </authorList>
    </citation>
    <scope>NUCLEOTIDE SEQUENCE</scope>
    <source>
        <strain evidence="2">JCM 18369</strain>
    </source>
</reference>
<feature type="region of interest" description="Disordered" evidence="1">
    <location>
        <begin position="33"/>
        <end position="60"/>
    </location>
</feature>
<proteinExistence type="predicted"/>
<evidence type="ECO:0008006" key="4">
    <source>
        <dbReference type="Google" id="ProtNLM"/>
    </source>
</evidence>